<dbReference type="SUPFAM" id="SSF51735">
    <property type="entry name" value="NAD(P)-binding Rossmann-fold domains"/>
    <property type="match status" value="1"/>
</dbReference>
<dbReference type="PIRSF" id="PIRSF500136">
    <property type="entry name" value="UDP_ManNAc_DH"/>
    <property type="match status" value="1"/>
</dbReference>
<dbReference type="InterPro" id="IPR014027">
    <property type="entry name" value="UDP-Glc/GDP-Man_DH_C"/>
</dbReference>
<dbReference type="AlphaFoldDB" id="L0DTN6"/>
<gene>
    <name evidence="6" type="ordered locus">TVNIR_0671</name>
</gene>
<dbReference type="Pfam" id="PF03720">
    <property type="entry name" value="UDPG_MGDP_dh_C"/>
    <property type="match status" value="1"/>
</dbReference>
<dbReference type="NCBIfam" id="TIGR03026">
    <property type="entry name" value="NDP-sugDHase"/>
    <property type="match status" value="1"/>
</dbReference>
<dbReference type="RefSeq" id="WP_015257520.1">
    <property type="nucleotide sequence ID" value="NC_019902.2"/>
</dbReference>
<keyword evidence="3" id="KW-0520">NAD</keyword>
<dbReference type="KEGG" id="tni:TVNIR_0671"/>
<keyword evidence="7" id="KW-1185">Reference proteome</keyword>
<dbReference type="PANTHER" id="PTHR43491">
    <property type="entry name" value="UDP-N-ACETYL-D-MANNOSAMINE DEHYDROGENASE"/>
    <property type="match status" value="1"/>
</dbReference>
<evidence type="ECO:0000313" key="6">
    <source>
        <dbReference type="EMBL" id="AGA32368.1"/>
    </source>
</evidence>
<dbReference type="HOGENOM" id="CLU_023810_3_1_6"/>
<evidence type="ECO:0000256" key="2">
    <source>
        <dbReference type="ARBA" id="ARBA00023002"/>
    </source>
</evidence>
<dbReference type="GO" id="GO:0051287">
    <property type="term" value="F:NAD binding"/>
    <property type="evidence" value="ECO:0007669"/>
    <property type="project" value="InterPro"/>
</dbReference>
<dbReference type="InterPro" id="IPR008927">
    <property type="entry name" value="6-PGluconate_DH-like_C_sf"/>
</dbReference>
<dbReference type="SUPFAM" id="SSF52413">
    <property type="entry name" value="UDP-glucose/GDP-mannose dehydrogenase C-terminal domain"/>
    <property type="match status" value="1"/>
</dbReference>
<dbReference type="InterPro" id="IPR014026">
    <property type="entry name" value="UDP-Glc/GDP-Man_DH_dimer"/>
</dbReference>
<protein>
    <submittedName>
        <fullName evidence="6">UDP-glucose dehydrogenase</fullName>
        <ecNumber evidence="6">1.1.1.22</ecNumber>
    </submittedName>
</protein>
<dbReference type="EMBL" id="CP003989">
    <property type="protein sequence ID" value="AGA32368.1"/>
    <property type="molecule type" value="Genomic_DNA"/>
</dbReference>
<dbReference type="EC" id="1.1.1.22" evidence="6"/>
<organism evidence="6 7">
    <name type="scientific">Thioalkalivibrio nitratireducens (strain DSM 14787 / UNIQEM 213 / ALEN2)</name>
    <dbReference type="NCBI Taxonomy" id="1255043"/>
    <lineage>
        <taxon>Bacteria</taxon>
        <taxon>Pseudomonadati</taxon>
        <taxon>Pseudomonadota</taxon>
        <taxon>Gammaproteobacteria</taxon>
        <taxon>Chromatiales</taxon>
        <taxon>Ectothiorhodospiraceae</taxon>
        <taxon>Thioalkalivibrio</taxon>
    </lineage>
</organism>
<dbReference type="InterPro" id="IPR028359">
    <property type="entry name" value="UDP_ManNAc/GlcNAc_DH"/>
</dbReference>
<dbReference type="Pfam" id="PF03721">
    <property type="entry name" value="UDPG_MGDP_dh_N"/>
    <property type="match status" value="1"/>
</dbReference>
<dbReference type="SMART" id="SM00984">
    <property type="entry name" value="UDPG_MGDP_dh_C"/>
    <property type="match status" value="1"/>
</dbReference>
<sequence length="436" mass="47844">MPLSPESPLAIIGLGYVGLPLAVEFAKRRDVIGFDINAARIAALQGGHDATLEVADDELRQTMASGRLRFTTNPQDIAACTIYIVTVPTPITEEKRPDLRPLLSASKTVGPLLKPGDIVIYESTVYPGCTEEDCVPVLERESGLRCNEGFYVGYSPERINPGDKEHRVSTIKKVTAGSTPEIAETIDALYREIITAGTHKAESIRVAEAAKVIENTQRDLNIALMNELSVLFARLGIDTDAVLRAAGTKWNFLPFRPGLVGGHCIGVDPYYLTEKAERVGYIPQVILSGRRINDNMGRYVARTTLKKMIQNGTDVTQATVGVLGLTFKENCPDLRNSRVIDIIRELQDYGVRVVAEDPYAHPEEVAHEYPGVELGRIDAEHPVDALVVAVGHDVYAERDAQTLRTLLRGEKPVLADVKSLYDRHALAEAGVTVWRL</sequence>
<dbReference type="Gene3D" id="3.40.50.720">
    <property type="entry name" value="NAD(P)-binding Rossmann-like Domain"/>
    <property type="match status" value="2"/>
</dbReference>
<evidence type="ECO:0000313" key="7">
    <source>
        <dbReference type="Proteomes" id="UP000010809"/>
    </source>
</evidence>
<dbReference type="InterPro" id="IPR036220">
    <property type="entry name" value="UDP-Glc/GDP-Man_DH_C_sf"/>
</dbReference>
<evidence type="ECO:0000259" key="5">
    <source>
        <dbReference type="SMART" id="SM00984"/>
    </source>
</evidence>
<dbReference type="InterPro" id="IPR036291">
    <property type="entry name" value="NAD(P)-bd_dom_sf"/>
</dbReference>
<dbReference type="PIRSF" id="PIRSF000124">
    <property type="entry name" value="UDPglc_GDPman_dh"/>
    <property type="match status" value="1"/>
</dbReference>
<proteinExistence type="inferred from homology"/>
<dbReference type="eggNOG" id="COG0677">
    <property type="taxonomic scope" value="Bacteria"/>
</dbReference>
<dbReference type="GO" id="GO:0016628">
    <property type="term" value="F:oxidoreductase activity, acting on the CH-CH group of donors, NAD or NADP as acceptor"/>
    <property type="evidence" value="ECO:0007669"/>
    <property type="project" value="InterPro"/>
</dbReference>
<dbReference type="InterPro" id="IPR001732">
    <property type="entry name" value="UDP-Glc/GDP-Man_DH_N"/>
</dbReference>
<accession>L0DTN6</accession>
<dbReference type="GO" id="GO:0000271">
    <property type="term" value="P:polysaccharide biosynthetic process"/>
    <property type="evidence" value="ECO:0007669"/>
    <property type="project" value="InterPro"/>
</dbReference>
<dbReference type="STRING" id="1255043.TVNIR_0671"/>
<evidence type="ECO:0000256" key="3">
    <source>
        <dbReference type="ARBA" id="ARBA00023027"/>
    </source>
</evidence>
<dbReference type="GO" id="GO:0003979">
    <property type="term" value="F:UDP-glucose 6-dehydrogenase activity"/>
    <property type="evidence" value="ECO:0007669"/>
    <property type="project" value="UniProtKB-EC"/>
</dbReference>
<feature type="domain" description="UDP-glucose/GDP-mannose dehydrogenase C-terminal" evidence="5">
    <location>
        <begin position="321"/>
        <end position="423"/>
    </location>
</feature>
<name>L0DTN6_THIND</name>
<dbReference type="SUPFAM" id="SSF48179">
    <property type="entry name" value="6-phosphogluconate dehydrogenase C-terminal domain-like"/>
    <property type="match status" value="1"/>
</dbReference>
<evidence type="ECO:0000256" key="4">
    <source>
        <dbReference type="PIRNR" id="PIRNR000124"/>
    </source>
</evidence>
<reference evidence="6" key="1">
    <citation type="submission" date="2015-12" db="EMBL/GenBank/DDBJ databases">
        <authorList>
            <person name="Tikhonova T.V."/>
            <person name="Pavlov A.R."/>
            <person name="Beletsky A.V."/>
            <person name="Mardanov A.V."/>
            <person name="Sorokin D.Y."/>
            <person name="Ravin N.V."/>
            <person name="Popov V.O."/>
        </authorList>
    </citation>
    <scope>NUCLEOTIDE SEQUENCE</scope>
    <source>
        <strain evidence="6">DSM 14787</strain>
    </source>
</reference>
<dbReference type="Pfam" id="PF00984">
    <property type="entry name" value="UDPG_MGDP_dh"/>
    <property type="match status" value="1"/>
</dbReference>
<dbReference type="Proteomes" id="UP000010809">
    <property type="component" value="Chromosome"/>
</dbReference>
<evidence type="ECO:0000256" key="1">
    <source>
        <dbReference type="ARBA" id="ARBA00006601"/>
    </source>
</evidence>
<dbReference type="PANTHER" id="PTHR43491:SF2">
    <property type="entry name" value="UDP-N-ACETYL-D-MANNOSAMINE DEHYDROGENASE"/>
    <property type="match status" value="1"/>
</dbReference>
<dbReference type="InterPro" id="IPR017476">
    <property type="entry name" value="UDP-Glc/GDP-Man"/>
</dbReference>
<keyword evidence="2 6" id="KW-0560">Oxidoreductase</keyword>
<dbReference type="PATRIC" id="fig|1255043.3.peg.677"/>
<dbReference type="OrthoDB" id="9803238at2"/>
<comment type="similarity">
    <text evidence="1 4">Belongs to the UDP-glucose/GDP-mannose dehydrogenase family.</text>
</comment>